<protein>
    <submittedName>
        <fullName evidence="1">NAD(P)-binding protein</fullName>
    </submittedName>
</protein>
<dbReference type="PRINTS" id="PR00081">
    <property type="entry name" value="GDHRDH"/>
</dbReference>
<dbReference type="Gene3D" id="3.40.50.720">
    <property type="entry name" value="NAD(P)-binding Rossmann-like Domain"/>
    <property type="match status" value="1"/>
</dbReference>
<organism evidence="1 2">
    <name type="scientific">Favolaschia claudopus</name>
    <dbReference type="NCBI Taxonomy" id="2862362"/>
    <lineage>
        <taxon>Eukaryota</taxon>
        <taxon>Fungi</taxon>
        <taxon>Dikarya</taxon>
        <taxon>Basidiomycota</taxon>
        <taxon>Agaricomycotina</taxon>
        <taxon>Agaricomycetes</taxon>
        <taxon>Agaricomycetidae</taxon>
        <taxon>Agaricales</taxon>
        <taxon>Marasmiineae</taxon>
        <taxon>Mycenaceae</taxon>
        <taxon>Favolaschia</taxon>
    </lineage>
</organism>
<dbReference type="InterPro" id="IPR036291">
    <property type="entry name" value="NAD(P)-bd_dom_sf"/>
</dbReference>
<proteinExistence type="predicted"/>
<dbReference type="InterPro" id="IPR052184">
    <property type="entry name" value="SDR_enzymes"/>
</dbReference>
<evidence type="ECO:0000313" key="2">
    <source>
        <dbReference type="Proteomes" id="UP001362999"/>
    </source>
</evidence>
<comment type="caution">
    <text evidence="1">The sequence shown here is derived from an EMBL/GenBank/DDBJ whole genome shotgun (WGS) entry which is preliminary data.</text>
</comment>
<keyword evidence="2" id="KW-1185">Reference proteome</keyword>
<dbReference type="PANTHER" id="PTHR45458:SF3">
    <property type="entry name" value="CHAIN DEHYDROGENASE (ATSC), PUTATIVE-RELATED"/>
    <property type="match status" value="1"/>
</dbReference>
<dbReference type="InterPro" id="IPR002347">
    <property type="entry name" value="SDR_fam"/>
</dbReference>
<sequence>MPSYVVTGASRGIGLQFVKHLSADENNQVFAVVRNKSTATFLQELGRKNVTIVQADVTDAKALNAAAAEVAKATNNKLDYLINNAGSSNVPGHTISTFPTPEALENDLVENFKGNAISVVHSTNAFLPLLKNGSTKKVLTLSSALGHLGFTRESNAAGQVSYGIAKAALNMIIAKFAADLREEGFLFLAICPGMVDTSSTKTSASPSTGEANEFKMLSKSLLSVIPSIPAPISTEESVKMQLEVFNNWPLERSGEMVSHFGNETRWV</sequence>
<dbReference type="PANTHER" id="PTHR45458">
    <property type="entry name" value="SHORT-CHAIN DEHYDROGENASE/REDUCTASE SDR"/>
    <property type="match status" value="1"/>
</dbReference>
<accession>A0AAW0EGL1</accession>
<dbReference type="EMBL" id="JAWWNJ010000001">
    <property type="protein sequence ID" value="KAK7063733.1"/>
    <property type="molecule type" value="Genomic_DNA"/>
</dbReference>
<name>A0AAW0EGL1_9AGAR</name>
<dbReference type="Pfam" id="PF00106">
    <property type="entry name" value="adh_short"/>
    <property type="match status" value="1"/>
</dbReference>
<evidence type="ECO:0000313" key="1">
    <source>
        <dbReference type="EMBL" id="KAK7063733.1"/>
    </source>
</evidence>
<dbReference type="Proteomes" id="UP001362999">
    <property type="component" value="Unassembled WGS sequence"/>
</dbReference>
<gene>
    <name evidence="1" type="ORF">R3P38DRAFT_2593494</name>
</gene>
<dbReference type="GO" id="GO:0016616">
    <property type="term" value="F:oxidoreductase activity, acting on the CH-OH group of donors, NAD or NADP as acceptor"/>
    <property type="evidence" value="ECO:0007669"/>
    <property type="project" value="TreeGrafter"/>
</dbReference>
<reference evidence="1 2" key="1">
    <citation type="journal article" date="2024" name="J Genomics">
        <title>Draft genome sequencing and assembly of Favolaschia claudopus CIRM-BRFM 2984 isolated from oak limbs.</title>
        <authorList>
            <person name="Navarro D."/>
            <person name="Drula E."/>
            <person name="Chaduli D."/>
            <person name="Cazenave R."/>
            <person name="Ahrendt S."/>
            <person name="Wang J."/>
            <person name="Lipzen A."/>
            <person name="Daum C."/>
            <person name="Barry K."/>
            <person name="Grigoriev I.V."/>
            <person name="Favel A."/>
            <person name="Rosso M.N."/>
            <person name="Martin F."/>
        </authorList>
    </citation>
    <scope>NUCLEOTIDE SEQUENCE [LARGE SCALE GENOMIC DNA]</scope>
    <source>
        <strain evidence="1 2">CIRM-BRFM 2984</strain>
    </source>
</reference>
<dbReference type="CDD" id="cd05325">
    <property type="entry name" value="carb_red_sniffer_like_SDR_c"/>
    <property type="match status" value="1"/>
</dbReference>
<dbReference type="SUPFAM" id="SSF51735">
    <property type="entry name" value="NAD(P)-binding Rossmann-fold domains"/>
    <property type="match status" value="1"/>
</dbReference>
<dbReference type="AlphaFoldDB" id="A0AAW0EGL1"/>